<feature type="region of interest" description="Disordered" evidence="2">
    <location>
        <begin position="553"/>
        <end position="576"/>
    </location>
</feature>
<dbReference type="PANTHER" id="PTHR15157:SF5">
    <property type="entry name" value="UV RADIATION RESISTANCE-ASSOCIATED GENE PROTEIN"/>
    <property type="match status" value="1"/>
</dbReference>
<evidence type="ECO:0000256" key="2">
    <source>
        <dbReference type="SAM" id="MobiDB-lite"/>
    </source>
</evidence>
<sequence>MDREYRKACSACESYRKPVHCPDCLNGPILKDKRLLLQQLQVQKNALLEQLVPHLASREQSQRQQGLHEEQLASLRAASIQAVAAQDHLRQVRARCLAAAAKNEQQGKQLKHASDQLAAKRKELLVHTLPSQLAGREMQLHVILEGLLLEQRLRMRQLLQVLPFGISQRRRPGAPPRVTICGLRLPSPEDPRPAPENTVQQQEVGTALGLCATALQMAADTMGGPILAQLGLQASTSTIWLPRTFWNPKPPRSGPQAHAPRALFLQATPAASPEATAAGSQTSATATGWSLTSLAQQAQQQFWTGAGLLGGHRGPQPLAPHAPGRAMTNAEAAAASQQPSSLPRRSMDKRLSPDPALARAMLLLQTAIEAFVGSCLGPPSQVFPSSWTHFAWLAGLCGHAAKEPRAGHAAGQGRMMASQMSMLGGASLMASHRFTSSLALNQVAHGGIAEDGEEGTDGWDLVQRPGGGWSTMRAAEAGIAGPGMSNFMLPPPPSQPELVEQWARAMFTDQVFHVGRPPPGSACGPVQAPAGILSAAVDRLRSLAVPVAFPTWGPAPASLHPPSRTSSTKRPQTATP</sequence>
<organism evidence="3 4">
    <name type="scientific">Apatococcus lobatus</name>
    <dbReference type="NCBI Taxonomy" id="904363"/>
    <lineage>
        <taxon>Eukaryota</taxon>
        <taxon>Viridiplantae</taxon>
        <taxon>Chlorophyta</taxon>
        <taxon>core chlorophytes</taxon>
        <taxon>Trebouxiophyceae</taxon>
        <taxon>Chlorellales</taxon>
        <taxon>Chlorellaceae</taxon>
        <taxon>Apatococcus</taxon>
    </lineage>
</organism>
<gene>
    <name evidence="3" type="ORF">WJX74_001693</name>
</gene>
<evidence type="ECO:0000256" key="1">
    <source>
        <dbReference type="ARBA" id="ARBA00023054"/>
    </source>
</evidence>
<keyword evidence="1" id="KW-0175">Coiled coil</keyword>
<dbReference type="GO" id="GO:0035493">
    <property type="term" value="P:SNARE complex assembly"/>
    <property type="evidence" value="ECO:0007669"/>
    <property type="project" value="TreeGrafter"/>
</dbReference>
<comment type="caution">
    <text evidence="3">The sequence shown here is derived from an EMBL/GenBank/DDBJ whole genome shotgun (WGS) entry which is preliminary data.</text>
</comment>
<dbReference type="GO" id="GO:0005768">
    <property type="term" value="C:endosome"/>
    <property type="evidence" value="ECO:0007669"/>
    <property type="project" value="TreeGrafter"/>
</dbReference>
<protein>
    <submittedName>
        <fullName evidence="3">Uncharacterized protein</fullName>
    </submittedName>
</protein>
<feature type="compositionally biased region" description="Polar residues" evidence="2">
    <location>
        <begin position="563"/>
        <end position="576"/>
    </location>
</feature>
<proteinExistence type="predicted"/>
<dbReference type="GO" id="GO:0032991">
    <property type="term" value="C:protein-containing complex"/>
    <property type="evidence" value="ECO:0007669"/>
    <property type="project" value="UniProtKB-ARBA"/>
</dbReference>
<dbReference type="AlphaFoldDB" id="A0AAW1R3S8"/>
<name>A0AAW1R3S8_9CHLO</name>
<dbReference type="GO" id="GO:0000149">
    <property type="term" value="F:SNARE binding"/>
    <property type="evidence" value="ECO:0007669"/>
    <property type="project" value="TreeGrafter"/>
</dbReference>
<dbReference type="PANTHER" id="PTHR15157">
    <property type="entry name" value="UV RADIATION RESISTANCE-ASSOCIATED GENE PROTEIN"/>
    <property type="match status" value="1"/>
</dbReference>
<accession>A0AAW1R3S8</accession>
<reference evidence="3 4" key="1">
    <citation type="journal article" date="2024" name="Nat. Commun.">
        <title>Phylogenomics reveals the evolutionary origins of lichenization in chlorophyte algae.</title>
        <authorList>
            <person name="Puginier C."/>
            <person name="Libourel C."/>
            <person name="Otte J."/>
            <person name="Skaloud P."/>
            <person name="Haon M."/>
            <person name="Grisel S."/>
            <person name="Petersen M."/>
            <person name="Berrin J.G."/>
            <person name="Delaux P.M."/>
            <person name="Dal Grande F."/>
            <person name="Keller J."/>
        </authorList>
    </citation>
    <scope>NUCLEOTIDE SEQUENCE [LARGE SCALE GENOMIC DNA]</scope>
    <source>
        <strain evidence="3 4">SAG 2145</strain>
    </source>
</reference>
<evidence type="ECO:0000313" key="4">
    <source>
        <dbReference type="Proteomes" id="UP001438707"/>
    </source>
</evidence>
<evidence type="ECO:0000313" key="3">
    <source>
        <dbReference type="EMBL" id="KAK9828173.1"/>
    </source>
</evidence>
<dbReference type="EMBL" id="JALJOS010000016">
    <property type="protein sequence ID" value="KAK9828173.1"/>
    <property type="molecule type" value="Genomic_DNA"/>
</dbReference>
<keyword evidence="4" id="KW-1185">Reference proteome</keyword>
<dbReference type="InterPro" id="IPR018791">
    <property type="entry name" value="UV_resistance/autophagy_Atg14"/>
</dbReference>
<dbReference type="Proteomes" id="UP001438707">
    <property type="component" value="Unassembled WGS sequence"/>
</dbReference>
<feature type="region of interest" description="Disordered" evidence="2">
    <location>
        <begin position="306"/>
        <end position="351"/>
    </location>
</feature>
<dbReference type="Pfam" id="PF10186">
    <property type="entry name" value="ATG14"/>
    <property type="match status" value="1"/>
</dbReference>
<dbReference type="GO" id="GO:0000323">
    <property type="term" value="C:lytic vacuole"/>
    <property type="evidence" value="ECO:0007669"/>
    <property type="project" value="TreeGrafter"/>
</dbReference>